<dbReference type="Pfam" id="PF01636">
    <property type="entry name" value="APH"/>
    <property type="match status" value="1"/>
</dbReference>
<dbReference type="SUPFAM" id="SSF56112">
    <property type="entry name" value="Protein kinase-like (PK-like)"/>
    <property type="match status" value="1"/>
</dbReference>
<reference evidence="2 3" key="1">
    <citation type="submission" date="2015-11" db="EMBL/GenBank/DDBJ databases">
        <title>Genomic analysis of 38 Legionella species identifies large and diverse effector repertoires.</title>
        <authorList>
            <person name="Burstein D."/>
            <person name="Amaro F."/>
            <person name="Zusman T."/>
            <person name="Lifshitz Z."/>
            <person name="Cohen O."/>
            <person name="Gilbert J.A."/>
            <person name="Pupko T."/>
            <person name="Shuman H.A."/>
            <person name="Segal G."/>
        </authorList>
    </citation>
    <scope>NUCLEOTIDE SEQUENCE [LARGE SCALE GENOMIC DNA]</scope>
    <source>
        <strain evidence="2 3">PX-1-G2-E2</strain>
    </source>
</reference>
<comment type="caution">
    <text evidence="2">The sequence shown here is derived from an EMBL/GenBank/DDBJ whole genome shotgun (WGS) entry which is preliminary data.</text>
</comment>
<dbReference type="AlphaFoldDB" id="A0A0W0VXE9"/>
<keyword evidence="2" id="KW-0418">Kinase</keyword>
<proteinExistence type="predicted"/>
<evidence type="ECO:0000259" key="1">
    <source>
        <dbReference type="Pfam" id="PF01636"/>
    </source>
</evidence>
<dbReference type="InterPro" id="IPR011009">
    <property type="entry name" value="Kinase-like_dom_sf"/>
</dbReference>
<sequence length="284" mass="32431">MFIESSIGVVFGFILSNHQKIVLKIYSPKIPETYLKKMNEVQNLFYKQDFPAPKVLSPIFKFNQTHAGLYELIEGQKENGHQFIIRSQLAKALANFSAIVDKFQLMPLQNIFQQANDRKLWPMPHNALFNLKKSANGAGWIAKKALSARKLLNKINLQKKLAHTDWGTKNAIFQQGKLKGIFDWDSLGTMNELEMLGRAAAQFTADWGSGFKITPTPDEAREFVKSYEEYRKCKFTPDELKIISASADYLIAIIARFEHAGGSLFIHPYQDLLKEYGEKSFLFV</sequence>
<keyword evidence="2" id="KW-0808">Transferase</keyword>
<feature type="domain" description="Aminoglycoside phosphotransferase" evidence="1">
    <location>
        <begin position="16"/>
        <end position="208"/>
    </location>
</feature>
<dbReference type="GO" id="GO:0016301">
    <property type="term" value="F:kinase activity"/>
    <property type="evidence" value="ECO:0007669"/>
    <property type="project" value="UniProtKB-KW"/>
</dbReference>
<evidence type="ECO:0000313" key="3">
    <source>
        <dbReference type="Proteomes" id="UP000054908"/>
    </source>
</evidence>
<evidence type="ECO:0000313" key="2">
    <source>
        <dbReference type="EMBL" id="KTD24653.1"/>
    </source>
</evidence>
<keyword evidence="3" id="KW-1185">Reference proteome</keyword>
<dbReference type="STRING" id="466.Lmac_2740"/>
<name>A0A0W0VXE9_9GAMM</name>
<dbReference type="InterPro" id="IPR002575">
    <property type="entry name" value="Aminoglycoside_PTrfase"/>
</dbReference>
<dbReference type="Gene3D" id="3.90.1200.10">
    <property type="match status" value="1"/>
</dbReference>
<dbReference type="RefSeq" id="WP_058453417.1">
    <property type="nucleotide sequence ID" value="NZ_CAAAIB010000019.1"/>
</dbReference>
<dbReference type="EMBL" id="LNYL01000050">
    <property type="protein sequence ID" value="KTD24653.1"/>
    <property type="molecule type" value="Genomic_DNA"/>
</dbReference>
<accession>A0A0W0VXE9</accession>
<protein>
    <submittedName>
        <fullName evidence="2">Homoserine kinase</fullName>
    </submittedName>
</protein>
<gene>
    <name evidence="2" type="ORF">Lmac_2740</name>
</gene>
<dbReference type="Proteomes" id="UP000054908">
    <property type="component" value="Unassembled WGS sequence"/>
</dbReference>
<dbReference type="PATRIC" id="fig|466.6.peg.2925"/>
<organism evidence="2 3">
    <name type="scientific">Legionella maceachernii</name>
    <dbReference type="NCBI Taxonomy" id="466"/>
    <lineage>
        <taxon>Bacteria</taxon>
        <taxon>Pseudomonadati</taxon>
        <taxon>Pseudomonadota</taxon>
        <taxon>Gammaproteobacteria</taxon>
        <taxon>Legionellales</taxon>
        <taxon>Legionellaceae</taxon>
        <taxon>Legionella</taxon>
    </lineage>
</organism>